<organism evidence="3 4">
    <name type="scientific">Toxoplasma gondii VAND</name>
    <dbReference type="NCBI Taxonomy" id="933077"/>
    <lineage>
        <taxon>Eukaryota</taxon>
        <taxon>Sar</taxon>
        <taxon>Alveolata</taxon>
        <taxon>Apicomplexa</taxon>
        <taxon>Conoidasida</taxon>
        <taxon>Coccidia</taxon>
        <taxon>Eucoccidiorida</taxon>
        <taxon>Eimeriorina</taxon>
        <taxon>Sarcocystidae</taxon>
        <taxon>Toxoplasma</taxon>
    </lineage>
</organism>
<dbReference type="InterPro" id="IPR039715">
    <property type="entry name" value="ZCCHC10"/>
</dbReference>
<name>A0A086PMS6_TOXGO</name>
<feature type="region of interest" description="Disordered" evidence="2">
    <location>
        <begin position="294"/>
        <end position="322"/>
    </location>
</feature>
<dbReference type="EMBL" id="AEYJ02001486">
    <property type="protein sequence ID" value="KFH01658.1"/>
    <property type="molecule type" value="Genomic_DNA"/>
</dbReference>
<sequence>MLDTPWRPGPPPGSVHCGSTALEATPLRSGSPTPERLLSRFPHEFLSPSLCVSALVRPLLHSRCLSDPPPRSLPPPYCPAPPLVSSCEHSASVPTFLIPPLLVPLAPPLSSTETRCLHPKQKKPAEKQAASARDALPAREGKRSRLPRQKAERSCHAGQDSRRRASSARAQAVRRSAETGDFRSSRTLWTDRNDQAPAALHAVSRSRGAAPHIPPKHTQWQTALSSRGLHSSQEEARGLGTASPSLDDRVYRHPARQVHAETQKLHSLLETLSELRATVVARLDFLRASVPPRPRQADLANKRESSGTSSSSACLSPSSAAACRSPSSSFSAALDSPLPSEAEPTEELIAEALAAAARLISHLTKECRLEVGRASPAEGLASRSSGTHAERRRVSGFAPPCTFPPSNEAGDSRDADLWPAVGSFLSDPETLDALWPTADTRLLRSAGRRAIQTRPERDAAPGETRETPLETRGKGETETSRRSDAGGSIASRGRARPSRLRGRGPLTARGLSREPKAHEDSETEGSESERRATARVKESSRRNKSSGDDKEREEGRVWGVWEAQQTRESASGDTGEVIGHRETSVAGEADRSDEILLKRIHEIQTEQFLRALALCLPYLSLEDRIGGVALASKACLQVVWSAPIHSADFCASGRKTSPQQRSLLCPYMHCSPRQTPQVASSLLGPPPASACLHFDRCTAPNAPAQSLRTETSRLPCCPSSRSSSSSLASSASSSSSSAAAFEHRRVSGSACALARLDGVQTSRLETRASSPLPHVVHEIDGEHLLMLPLFLRRLAPRLTRLQALAACAASVPLISCLGVTLRRLMIDKVQAPQQLHIVHAWICAACRRCPRLSSLSLICDPTGSPCVFAASPSRSSLCCFCCSCFCPGAPSCGRAQHGLAFSDSASSRRNRRDADAERLGAEPGREDSERRACPDAGAGRAAVYVRSHSRRRLGALRVLCVEGVSSADLLHLVNECAMPSLYRLVVSTSPLLSASDFIHFLDAFHLRILSDRSVALSLPAPSLVPYTPEVRVSSSPVVSSPLSPPRTAADFPTSRVPERDRHLGEPGANPLCLHARRRQLSVSSVSSASSVSMPAFLSTEAWERYEAAAERARAAAKAFADAARGDTCPGGGEGPPEGEELLEMRRAGEEACQLRELRLKYGNNLCWTSLLTSLSAFCSLRLLDLSSSSATFGVATRFFHASVAFVSLPIHEDLSWVLSAPNLRVLRLTASRSLCSATCDVKKLVRRLPEQLAGLSARAPKLLLVYVHLTVDPSYGSASAPPRVSERLLASSRPEPEAGEEASPHTSRVSTFSAGECEPEPTRSDARPLPEDLTFRLVWENECRQLESDARDLRGQLEGEEEKWRVAAAHPSRPFSFCFCLSRELEPLLDGNRLPISALPDCVKPRAEHAEEKRGTAVTLRRSSPTSSSNETVEEKSSGGPASTRGSQGDAREERERKRERRSVEEREIQSRMEEMEEDIRDLFLRDERGSECEGDIVNPACSFGLDDWLRLKAALRELPSADSGADKVHLLRGRRAKDLYAFWRIF</sequence>
<feature type="compositionally biased region" description="Basic residues" evidence="2">
    <location>
        <begin position="493"/>
        <end position="502"/>
    </location>
</feature>
<feature type="compositionally biased region" description="Basic and acidic residues" evidence="2">
    <location>
        <begin position="1450"/>
        <end position="1469"/>
    </location>
</feature>
<comment type="caution">
    <text evidence="3">The sequence shown here is derived from an EMBL/GenBank/DDBJ whole genome shotgun (WGS) entry which is preliminary data.</text>
</comment>
<feature type="compositionally biased region" description="Polar residues" evidence="2">
    <location>
        <begin position="1304"/>
        <end position="1313"/>
    </location>
</feature>
<feature type="compositionally biased region" description="Basic and acidic residues" evidence="2">
    <location>
        <begin position="527"/>
        <end position="556"/>
    </location>
</feature>
<dbReference type="PANTHER" id="PTHR13491:SF0">
    <property type="entry name" value="ZINC FINGER CCHC DOMAIN-CONTAINING PROTEIN 10"/>
    <property type="match status" value="1"/>
</dbReference>
<dbReference type="VEuPathDB" id="ToxoDB:TGVAND_267760"/>
<feature type="compositionally biased region" description="Basic and acidic residues" evidence="2">
    <location>
        <begin position="175"/>
        <end position="194"/>
    </location>
</feature>
<feature type="compositionally biased region" description="Low complexity" evidence="2">
    <location>
        <begin position="712"/>
        <end position="731"/>
    </location>
</feature>
<feature type="compositionally biased region" description="Basic and acidic residues" evidence="2">
    <location>
        <begin position="454"/>
        <end position="484"/>
    </location>
</feature>
<evidence type="ECO:0000313" key="4">
    <source>
        <dbReference type="Proteomes" id="UP000028840"/>
    </source>
</evidence>
<feature type="coiled-coil region" evidence="1">
    <location>
        <begin position="1336"/>
        <end position="1363"/>
    </location>
</feature>
<accession>A0A086PMS6</accession>
<feature type="region of interest" description="Disordered" evidence="2">
    <location>
        <begin position="1408"/>
        <end position="1469"/>
    </location>
</feature>
<feature type="compositionally biased region" description="Polar residues" evidence="2">
    <location>
        <begin position="218"/>
        <end position="231"/>
    </location>
</feature>
<dbReference type="OrthoDB" id="349209at2759"/>
<reference evidence="3 4" key="2">
    <citation type="journal article" date="2015" name="Eukaryot. Cell">
        <title>Genetic mapping reveals that sinefungin resistance in Toxoplasma gondii is controlled by a putative amino acid transporter locus that can be used as a negative selectable marker.</title>
        <authorList>
            <person name="Behnke M.S."/>
            <person name="Khan A."/>
            <person name="Sibley L.D."/>
        </authorList>
    </citation>
    <scope>NUCLEOTIDE SEQUENCE [LARGE SCALE GENOMIC DNA]</scope>
    <source>
        <strain evidence="3 4">VAND</strain>
    </source>
</reference>
<feature type="region of interest" description="Disordered" evidence="2">
    <location>
        <begin position="1276"/>
        <end position="1329"/>
    </location>
</feature>
<feature type="region of interest" description="Disordered" evidence="2">
    <location>
        <begin position="909"/>
        <end position="933"/>
    </location>
</feature>
<evidence type="ECO:0000313" key="3">
    <source>
        <dbReference type="EMBL" id="KFH01658.1"/>
    </source>
</evidence>
<feature type="region of interest" description="Disordered" evidence="2">
    <location>
        <begin position="376"/>
        <end position="415"/>
    </location>
</feature>
<feature type="region of interest" description="Disordered" evidence="2">
    <location>
        <begin position="1034"/>
        <end position="1068"/>
    </location>
</feature>
<feature type="compositionally biased region" description="Basic and acidic residues" evidence="2">
    <location>
        <begin position="912"/>
        <end position="933"/>
    </location>
</feature>
<feature type="region of interest" description="Disordered" evidence="2">
    <location>
        <begin position="445"/>
        <end position="559"/>
    </location>
</feature>
<keyword evidence="1" id="KW-0175">Coiled coil</keyword>
<dbReference type="PANTHER" id="PTHR13491">
    <property type="entry name" value="ZCCHC10 PROTEIN"/>
    <property type="match status" value="1"/>
</dbReference>
<gene>
    <name evidence="3" type="ORF">TGVAND_267760</name>
</gene>
<evidence type="ECO:0000256" key="2">
    <source>
        <dbReference type="SAM" id="MobiDB-lite"/>
    </source>
</evidence>
<feature type="region of interest" description="Disordered" evidence="2">
    <location>
        <begin position="705"/>
        <end position="731"/>
    </location>
</feature>
<feature type="compositionally biased region" description="Basic and acidic residues" evidence="2">
    <location>
        <begin position="511"/>
        <end position="520"/>
    </location>
</feature>
<protein>
    <submittedName>
        <fullName evidence="3">Uncharacterized protein</fullName>
    </submittedName>
</protein>
<dbReference type="Proteomes" id="UP000028840">
    <property type="component" value="Unassembled WGS sequence"/>
</dbReference>
<feature type="region of interest" description="Disordered" evidence="2">
    <location>
        <begin position="111"/>
        <end position="248"/>
    </location>
</feature>
<feature type="compositionally biased region" description="Low complexity" evidence="2">
    <location>
        <begin position="306"/>
        <end position="322"/>
    </location>
</feature>
<reference evidence="3 4" key="1">
    <citation type="submission" date="2014-08" db="EMBL/GenBank/DDBJ databases">
        <authorList>
            <person name="Sibley D."/>
            <person name="Venepally P."/>
            <person name="Karamycheva S."/>
            <person name="Hadjithomas M."/>
            <person name="Khan A."/>
            <person name="Brunk B."/>
            <person name="Roos D."/>
            <person name="Caler E."/>
            <person name="Lorenzi H."/>
        </authorList>
    </citation>
    <scope>NUCLEOTIDE SEQUENCE [LARGE SCALE GENOMIC DNA]</scope>
    <source>
        <strain evidence="3 4">VAND</strain>
    </source>
</reference>
<feature type="compositionally biased region" description="Basic and acidic residues" evidence="2">
    <location>
        <begin position="136"/>
        <end position="163"/>
    </location>
</feature>
<evidence type="ECO:0000256" key="1">
    <source>
        <dbReference type="SAM" id="Coils"/>
    </source>
</evidence>
<feature type="compositionally biased region" description="Basic and acidic residues" evidence="2">
    <location>
        <begin position="1320"/>
        <end position="1329"/>
    </location>
</feature>
<proteinExistence type="predicted"/>
<feature type="compositionally biased region" description="Polar residues" evidence="2">
    <location>
        <begin position="1421"/>
        <end position="1431"/>
    </location>
</feature>